<feature type="compositionally biased region" description="Low complexity" evidence="2">
    <location>
        <begin position="130"/>
        <end position="144"/>
    </location>
</feature>
<evidence type="ECO:0000259" key="3">
    <source>
        <dbReference type="PROSITE" id="PS50157"/>
    </source>
</evidence>
<dbReference type="STRING" id="708197.A0A166ME01"/>
<keyword evidence="1" id="KW-0862">Zinc</keyword>
<evidence type="ECO:0000313" key="5">
    <source>
        <dbReference type="Proteomes" id="UP000076552"/>
    </source>
</evidence>
<name>A0A166ME01_9PEZI</name>
<evidence type="ECO:0000313" key="4">
    <source>
        <dbReference type="EMBL" id="KZL64565.1"/>
    </source>
</evidence>
<keyword evidence="1" id="KW-0479">Metal-binding</keyword>
<reference evidence="4 5" key="1">
    <citation type="submission" date="2015-06" db="EMBL/GenBank/DDBJ databases">
        <title>Survival trade-offs in plant roots during colonization by closely related pathogenic and mutualistic fungi.</title>
        <authorList>
            <person name="Hacquard S."/>
            <person name="Kracher B."/>
            <person name="Hiruma K."/>
            <person name="Weinman A."/>
            <person name="Muench P."/>
            <person name="Garrido Oter R."/>
            <person name="Ver Loren van Themaat E."/>
            <person name="Dallerey J.-F."/>
            <person name="Damm U."/>
            <person name="Henrissat B."/>
            <person name="Lespinet O."/>
            <person name="Thon M."/>
            <person name="Kemen E."/>
            <person name="McHardy A.C."/>
            <person name="Schulze-Lefert P."/>
            <person name="O'Connell R.J."/>
        </authorList>
    </citation>
    <scope>NUCLEOTIDE SEQUENCE [LARGE SCALE GENOMIC DNA]</scope>
    <source>
        <strain evidence="4 5">0861</strain>
    </source>
</reference>
<dbReference type="Proteomes" id="UP000076552">
    <property type="component" value="Unassembled WGS sequence"/>
</dbReference>
<dbReference type="PROSITE" id="PS50157">
    <property type="entry name" value="ZINC_FINGER_C2H2_2"/>
    <property type="match status" value="1"/>
</dbReference>
<protein>
    <submittedName>
        <fullName evidence="4">Benzoate 4-monooxygenase cytochrome p450</fullName>
    </submittedName>
</protein>
<proteinExistence type="predicted"/>
<keyword evidence="4" id="KW-0503">Monooxygenase</keyword>
<sequence>MPETEAFWLTTEMLDFEDQSNVSSNFPWTLSWSAQHAADHTDLQGPDRRQALPRRRSRYRFTQSDYRAVPIPVLVPLSTEGLDPMQRWRKSPPQDEPASIAAIRDALKKDSARAEGNGGGASPEYGRTNSWGSMDSGGSSSSIQSASSVWSATSNASRGQYSSLDRTRQGKTGKNRVSASQKNAKDIRPFKCTFCCDSFKTKYDWARHEKSRHLNPESWVCAPHGGSIMSTATGHFHCVYCSVVNPSDEHLESHSHSLCHDRPIEARSFGRKDHLVQHLRVMHKLEKMP</sequence>
<dbReference type="EMBL" id="LFIV01000271">
    <property type="protein sequence ID" value="KZL64565.1"/>
    <property type="molecule type" value="Genomic_DNA"/>
</dbReference>
<evidence type="ECO:0000256" key="2">
    <source>
        <dbReference type="SAM" id="MobiDB-lite"/>
    </source>
</evidence>
<dbReference type="GO" id="GO:0008270">
    <property type="term" value="F:zinc ion binding"/>
    <property type="evidence" value="ECO:0007669"/>
    <property type="project" value="UniProtKB-KW"/>
</dbReference>
<feature type="compositionally biased region" description="Polar residues" evidence="2">
    <location>
        <begin position="158"/>
        <end position="168"/>
    </location>
</feature>
<dbReference type="AlphaFoldDB" id="A0A166ME01"/>
<comment type="caution">
    <text evidence="4">The sequence shown here is derived from an EMBL/GenBank/DDBJ whole genome shotgun (WGS) entry which is preliminary data.</text>
</comment>
<feature type="domain" description="C2H2-type" evidence="3">
    <location>
        <begin position="190"/>
        <end position="218"/>
    </location>
</feature>
<dbReference type="InterPro" id="IPR013087">
    <property type="entry name" value="Znf_C2H2_type"/>
</dbReference>
<feature type="region of interest" description="Disordered" evidence="2">
    <location>
        <begin position="107"/>
        <end position="144"/>
    </location>
</feature>
<feature type="region of interest" description="Disordered" evidence="2">
    <location>
        <begin position="157"/>
        <end position="182"/>
    </location>
</feature>
<keyword evidence="1" id="KW-0863">Zinc-finger</keyword>
<accession>A0A166ME01</accession>
<dbReference type="PROSITE" id="PS00028">
    <property type="entry name" value="ZINC_FINGER_C2H2_1"/>
    <property type="match status" value="1"/>
</dbReference>
<evidence type="ECO:0000256" key="1">
    <source>
        <dbReference type="PROSITE-ProRule" id="PRU00042"/>
    </source>
</evidence>
<keyword evidence="5" id="KW-1185">Reference proteome</keyword>
<dbReference type="SMART" id="SM00355">
    <property type="entry name" value="ZnF_C2H2"/>
    <property type="match status" value="2"/>
</dbReference>
<keyword evidence="4" id="KW-0560">Oxidoreductase</keyword>
<dbReference type="GO" id="GO:0004497">
    <property type="term" value="F:monooxygenase activity"/>
    <property type="evidence" value="ECO:0007669"/>
    <property type="project" value="UniProtKB-KW"/>
</dbReference>
<gene>
    <name evidence="4" type="ORF">CT0861_06665</name>
</gene>
<organism evidence="4 5">
    <name type="scientific">Colletotrichum tofieldiae</name>
    <dbReference type="NCBI Taxonomy" id="708197"/>
    <lineage>
        <taxon>Eukaryota</taxon>
        <taxon>Fungi</taxon>
        <taxon>Dikarya</taxon>
        <taxon>Ascomycota</taxon>
        <taxon>Pezizomycotina</taxon>
        <taxon>Sordariomycetes</taxon>
        <taxon>Hypocreomycetidae</taxon>
        <taxon>Glomerellales</taxon>
        <taxon>Glomerellaceae</taxon>
        <taxon>Colletotrichum</taxon>
        <taxon>Colletotrichum spaethianum species complex</taxon>
    </lineage>
</organism>